<keyword evidence="3" id="KW-1185">Reference proteome</keyword>
<protein>
    <submittedName>
        <fullName evidence="2">PilZ domain-containing protein</fullName>
    </submittedName>
</protein>
<name>A0ABU9U9Q1_9SPIR</name>
<organism evidence="2 3">
    <name type="scientific">Rarispira pelagica</name>
    <dbReference type="NCBI Taxonomy" id="3141764"/>
    <lineage>
        <taxon>Bacteria</taxon>
        <taxon>Pseudomonadati</taxon>
        <taxon>Spirochaetota</taxon>
        <taxon>Spirochaetia</taxon>
        <taxon>Winmispirales</taxon>
        <taxon>Winmispiraceae</taxon>
        <taxon>Rarispira</taxon>
    </lineage>
</organism>
<gene>
    <name evidence="2" type="ORF">WKV44_02370</name>
</gene>
<dbReference type="Pfam" id="PF07238">
    <property type="entry name" value="PilZ"/>
    <property type="match status" value="1"/>
</dbReference>
<reference evidence="2 3" key="1">
    <citation type="submission" date="2024-03" db="EMBL/GenBank/DDBJ databases">
        <title>Ignisphaera cupida sp. nov., a hyperthermophilic hydrolytic archaeon from a hot spring of Kamchatka, and proposal of Ignisphaeraceae fam. nov.</title>
        <authorList>
            <person name="Podosokorskaya O.A."/>
            <person name="Elcheninov A.G."/>
            <person name="Maltseva A.I."/>
            <person name="Zayulina K.S."/>
            <person name="Novikov A."/>
            <person name="Merkel A.Y."/>
        </authorList>
    </citation>
    <scope>NUCLEOTIDE SEQUENCE [LARGE SCALE GENOMIC DNA]</scope>
    <source>
        <strain evidence="2 3">38H-sp</strain>
    </source>
</reference>
<dbReference type="RefSeq" id="WP_420068828.1">
    <property type="nucleotide sequence ID" value="NZ_JBCHKQ010000001.1"/>
</dbReference>
<feature type="domain" description="PilZ" evidence="1">
    <location>
        <begin position="11"/>
        <end position="129"/>
    </location>
</feature>
<sequence>MRTEVLMGGAERRRFPRARVDVLVMYDIVDWKETELVPEAGATLHTRDISASGVGLAEGFAVDKHMFKKLINGKKKLRIALQLPGETEMLYCFARLVWGAEPVDGRIERAGFAFIDVSPVFFSRVRDFVQRWIDREGR</sequence>
<comment type="caution">
    <text evidence="2">The sequence shown here is derived from an EMBL/GenBank/DDBJ whole genome shotgun (WGS) entry which is preliminary data.</text>
</comment>
<proteinExistence type="predicted"/>
<evidence type="ECO:0000313" key="3">
    <source>
        <dbReference type="Proteomes" id="UP001466331"/>
    </source>
</evidence>
<dbReference type="InterPro" id="IPR009875">
    <property type="entry name" value="PilZ_domain"/>
</dbReference>
<dbReference type="Gene3D" id="2.40.10.220">
    <property type="entry name" value="predicted glycosyltransferase like domains"/>
    <property type="match status" value="1"/>
</dbReference>
<dbReference type="EMBL" id="JBCHKQ010000001">
    <property type="protein sequence ID" value="MEM5947379.1"/>
    <property type="molecule type" value="Genomic_DNA"/>
</dbReference>
<evidence type="ECO:0000313" key="2">
    <source>
        <dbReference type="EMBL" id="MEM5947379.1"/>
    </source>
</evidence>
<evidence type="ECO:0000259" key="1">
    <source>
        <dbReference type="Pfam" id="PF07238"/>
    </source>
</evidence>
<accession>A0ABU9U9Q1</accession>
<dbReference type="Proteomes" id="UP001466331">
    <property type="component" value="Unassembled WGS sequence"/>
</dbReference>